<organism evidence="1 2">
    <name type="scientific">Cronobacter malonaticus</name>
    <dbReference type="NCBI Taxonomy" id="413503"/>
    <lineage>
        <taxon>Bacteria</taxon>
        <taxon>Pseudomonadati</taxon>
        <taxon>Pseudomonadota</taxon>
        <taxon>Gammaproteobacteria</taxon>
        <taxon>Enterobacterales</taxon>
        <taxon>Enterobacteriaceae</taxon>
        <taxon>Cronobacter</taxon>
    </lineage>
</organism>
<sequence length="844" mass="94721">MQTLCWSFSVHSLRWSFSNMALIELSRFPGTPKERYRVPNGTFFYEWLADNDATFHRDLLIVRNGVKLSEDDELAFELNELDVIQIFDQPKGIVEDILSPIFKVVGQVFSFLAPKPAIANTGGNSVDSPNNSLTGQTNTARVYKAKPDIYGQIRSFPDLIQESLFEYVRQSENDGGLKYVTEWMCVGIGKYDYESVRYSESSLGSMAGAEYQFYQPGETIPTINEGYSFDDVDGQEIPGPNESDNFPVETASANTVVSGNYAGGQISMKIVKQTEFDYFMGLVLPHAVTFTINVTYNTSTGSVTKDALFSGVLISAVETNDGAVTNPVRWYTFTMNQLSGPPDIPAGAKINTTKFILNDNEALVVGPFFSPVESRELWLHTQSSLGGGDYTDWKVVIWKIDDKYNQIPGTQQTFVYHQGTPHDSDSEVFYRTDKIRPAGGFGKYAINFQRTNNSNDHSILKVEEIHAVNVRSNVVHPTDTLVRVKVRATENALGSRDRKYNALVTRHTISYKLDTQEVDYTLRPSRSFADAVAHTWLIMGQQPVSSIDLYGLYSIAESLPDERLGYFDYTFDDENDSLGDRVQAICNAASVVAYWDDGVLTFTRDQKVNYPAAVFNRANMKTDEYKMTYEATLPGGYDGVQVSYVHPTTNNKTYINYRVLNGAIVEQEAENPNKLEIVGFRNEYQARERAMREVKRLIYSRVKMNAKVFEDGIIQVGSVIQMPDIYDSNQQQGYITGRAGNNFDTSEPITFSGSMYVLVTDSLGNPTLRYPASPRIDTRYGFTAAIPNIQLNIWNGDTVQLPSRYLIATVEELDSQLWTVNSIKPNTDNTVSLTVSEYSDSIYS</sequence>
<evidence type="ECO:0000313" key="1">
    <source>
        <dbReference type="EMBL" id="AHB71567.1"/>
    </source>
</evidence>
<dbReference type="PATRIC" id="fig|1401659.3.peg.3165"/>
<reference evidence="1 2" key="1">
    <citation type="journal article" date="2014" name="Genome Announc.">
        <title>Complete Genome Sequence of Cronobacter sakazakii Strain CMCC 45402.</title>
        <authorList>
            <person name="Zhao Z."/>
            <person name="Wang L."/>
            <person name="Wang B."/>
            <person name="Liang H."/>
            <person name="Ye Q."/>
            <person name="Zeng M."/>
        </authorList>
    </citation>
    <scope>NUCLEOTIDE SEQUENCE [LARGE SCALE GENOMIC DNA]</scope>
    <source>
        <strain evidence="2">45402</strain>
    </source>
</reference>
<gene>
    <name evidence="1" type="ORF">P262_04489</name>
</gene>
<dbReference type="EMBL" id="CP006731">
    <property type="protein sequence ID" value="AHB71567.1"/>
    <property type="molecule type" value="Genomic_DNA"/>
</dbReference>
<dbReference type="Proteomes" id="UP000018545">
    <property type="component" value="Chromosome"/>
</dbReference>
<dbReference type="HOGENOM" id="CLU_017956_0_0_6"/>
<dbReference type="NCBIfam" id="NF040662">
    <property type="entry name" value="attach_TipJ_rel"/>
    <property type="match status" value="1"/>
</dbReference>
<evidence type="ECO:0000313" key="2">
    <source>
        <dbReference type="Proteomes" id="UP000018545"/>
    </source>
</evidence>
<accession>V5U353</accession>
<name>V5U353_9ENTR</name>
<proteinExistence type="predicted"/>
<dbReference type="AlphaFoldDB" id="V5U353"/>
<protein>
    <submittedName>
        <fullName evidence="1">Phage tail protein</fullName>
    </submittedName>
</protein>
<dbReference type="KEGG" id="csi:P262_04489"/>